<dbReference type="EMBL" id="AMQM01002622">
    <property type="status" value="NOT_ANNOTATED_CDS"/>
    <property type="molecule type" value="Genomic_DNA"/>
</dbReference>
<sequence length="199" mass="22904">MYNWPNPNNTCSFPRWLTGSTWLYEENPHVTYVTDDFNDTISVYEESSSRSAAATIKCLHIDHFSTFHNFNNANNLDNNIISDKNINLTSNIFFSNSSENISNQNSKLSINNYENWNVKQSISHLATTNTSSTNVRSDHTANKTADPAWLILLAHVINEWLCLFRFEWLYQLLDCSSDNCYDRYCTLEGTGEKLKKCST</sequence>
<reference evidence="2" key="3">
    <citation type="submission" date="2015-06" db="UniProtKB">
        <authorList>
            <consortium name="EnsemblMetazoa"/>
        </authorList>
    </citation>
    <scope>IDENTIFICATION</scope>
</reference>
<keyword evidence="3" id="KW-1185">Reference proteome</keyword>
<dbReference type="HOGENOM" id="CLU_1373571_0_0_1"/>
<evidence type="ECO:0000313" key="2">
    <source>
        <dbReference type="EnsemblMetazoa" id="HelroP166997"/>
    </source>
</evidence>
<proteinExistence type="predicted"/>
<dbReference type="CTD" id="20201751"/>
<evidence type="ECO:0000313" key="1">
    <source>
        <dbReference type="EMBL" id="ESO11904.1"/>
    </source>
</evidence>
<dbReference type="EMBL" id="KB095812">
    <property type="protein sequence ID" value="ESO11904.1"/>
    <property type="molecule type" value="Genomic_DNA"/>
</dbReference>
<dbReference type="Proteomes" id="UP000015101">
    <property type="component" value="Unassembled WGS sequence"/>
</dbReference>
<accession>T1EYV1</accession>
<dbReference type="GeneID" id="20201751"/>
<dbReference type="KEGG" id="hro:HELRODRAFT_166997"/>
<dbReference type="AlphaFoldDB" id="T1EYV1"/>
<reference evidence="1 3" key="2">
    <citation type="journal article" date="2013" name="Nature">
        <title>Insights into bilaterian evolution from three spiralian genomes.</title>
        <authorList>
            <person name="Simakov O."/>
            <person name="Marletaz F."/>
            <person name="Cho S.J."/>
            <person name="Edsinger-Gonzales E."/>
            <person name="Havlak P."/>
            <person name="Hellsten U."/>
            <person name="Kuo D.H."/>
            <person name="Larsson T."/>
            <person name="Lv J."/>
            <person name="Arendt D."/>
            <person name="Savage R."/>
            <person name="Osoegawa K."/>
            <person name="de Jong P."/>
            <person name="Grimwood J."/>
            <person name="Chapman J.A."/>
            <person name="Shapiro H."/>
            <person name="Aerts A."/>
            <person name="Otillar R.P."/>
            <person name="Terry A.Y."/>
            <person name="Boore J.L."/>
            <person name="Grigoriev I.V."/>
            <person name="Lindberg D.R."/>
            <person name="Seaver E.C."/>
            <person name="Weisblat D.A."/>
            <person name="Putnam N.H."/>
            <person name="Rokhsar D.S."/>
        </authorList>
    </citation>
    <scope>NUCLEOTIDE SEQUENCE</scope>
</reference>
<organism evidence="2 3">
    <name type="scientific">Helobdella robusta</name>
    <name type="common">Californian leech</name>
    <dbReference type="NCBI Taxonomy" id="6412"/>
    <lineage>
        <taxon>Eukaryota</taxon>
        <taxon>Metazoa</taxon>
        <taxon>Spiralia</taxon>
        <taxon>Lophotrochozoa</taxon>
        <taxon>Annelida</taxon>
        <taxon>Clitellata</taxon>
        <taxon>Hirudinea</taxon>
        <taxon>Rhynchobdellida</taxon>
        <taxon>Glossiphoniidae</taxon>
        <taxon>Helobdella</taxon>
    </lineage>
</organism>
<dbReference type="InParanoid" id="T1EYV1"/>
<name>T1EYV1_HELRO</name>
<gene>
    <name evidence="2" type="primary">20201751</name>
    <name evidence="1" type="ORF">HELRODRAFT_166997</name>
</gene>
<dbReference type="RefSeq" id="XP_009010392.1">
    <property type="nucleotide sequence ID" value="XM_009012144.1"/>
</dbReference>
<reference evidence="3" key="1">
    <citation type="submission" date="2012-12" db="EMBL/GenBank/DDBJ databases">
        <authorList>
            <person name="Hellsten U."/>
            <person name="Grimwood J."/>
            <person name="Chapman J.A."/>
            <person name="Shapiro H."/>
            <person name="Aerts A."/>
            <person name="Otillar R.P."/>
            <person name="Terry A.Y."/>
            <person name="Boore J.L."/>
            <person name="Simakov O."/>
            <person name="Marletaz F."/>
            <person name="Cho S.-J."/>
            <person name="Edsinger-Gonzales E."/>
            <person name="Havlak P."/>
            <person name="Kuo D.-H."/>
            <person name="Larsson T."/>
            <person name="Lv J."/>
            <person name="Arendt D."/>
            <person name="Savage R."/>
            <person name="Osoegawa K."/>
            <person name="de Jong P."/>
            <person name="Lindberg D.R."/>
            <person name="Seaver E.C."/>
            <person name="Weisblat D.A."/>
            <person name="Putnam N.H."/>
            <person name="Grigoriev I.V."/>
            <person name="Rokhsar D.S."/>
        </authorList>
    </citation>
    <scope>NUCLEOTIDE SEQUENCE</scope>
</reference>
<protein>
    <submittedName>
        <fullName evidence="1 2">Uncharacterized protein</fullName>
    </submittedName>
</protein>
<dbReference type="EnsemblMetazoa" id="HelroT166997">
    <property type="protein sequence ID" value="HelroP166997"/>
    <property type="gene ID" value="HelroG166997"/>
</dbReference>
<evidence type="ECO:0000313" key="3">
    <source>
        <dbReference type="Proteomes" id="UP000015101"/>
    </source>
</evidence>